<feature type="compositionally biased region" description="Acidic residues" evidence="2">
    <location>
        <begin position="537"/>
        <end position="583"/>
    </location>
</feature>
<name>A0A914VBW4_9BILA</name>
<dbReference type="InterPro" id="IPR036236">
    <property type="entry name" value="Znf_C2H2_sf"/>
</dbReference>
<keyword evidence="1" id="KW-0863">Zinc-finger</keyword>
<keyword evidence="4" id="KW-1185">Reference proteome</keyword>
<accession>A0A914VBW4</accession>
<protein>
    <submittedName>
        <fullName evidence="5">C2H2-type domain-containing protein</fullName>
    </submittedName>
</protein>
<dbReference type="PROSITE" id="PS50157">
    <property type="entry name" value="ZINC_FINGER_C2H2_2"/>
    <property type="match status" value="1"/>
</dbReference>
<dbReference type="Proteomes" id="UP000887566">
    <property type="component" value="Unplaced"/>
</dbReference>
<evidence type="ECO:0000256" key="1">
    <source>
        <dbReference type="PROSITE-ProRule" id="PRU00042"/>
    </source>
</evidence>
<organism evidence="4 5">
    <name type="scientific">Plectus sambesii</name>
    <dbReference type="NCBI Taxonomy" id="2011161"/>
    <lineage>
        <taxon>Eukaryota</taxon>
        <taxon>Metazoa</taxon>
        <taxon>Ecdysozoa</taxon>
        <taxon>Nematoda</taxon>
        <taxon>Chromadorea</taxon>
        <taxon>Plectida</taxon>
        <taxon>Plectina</taxon>
        <taxon>Plectoidea</taxon>
        <taxon>Plectidae</taxon>
        <taxon>Plectus</taxon>
    </lineage>
</organism>
<evidence type="ECO:0000313" key="4">
    <source>
        <dbReference type="Proteomes" id="UP000887566"/>
    </source>
</evidence>
<evidence type="ECO:0000256" key="2">
    <source>
        <dbReference type="SAM" id="MobiDB-lite"/>
    </source>
</evidence>
<dbReference type="WBParaSite" id="PSAMB.scaffold1755size52773.g14776.t1">
    <property type="protein sequence ID" value="PSAMB.scaffold1755size52773.g14776.t1"/>
    <property type="gene ID" value="PSAMB.scaffold1755size52773.g14776"/>
</dbReference>
<dbReference type="InterPro" id="IPR013087">
    <property type="entry name" value="Znf_C2H2_type"/>
</dbReference>
<sequence>MAVMAGIGVVKTEEEPDEEVGISATLLFSTRPAKSTIERVKEEIDLDDDADNATTSDGTSVFDDAAALCNRVLQQSKERSEQKRKLTKSKRGDRTARRSCDSTTNLRLKWSAQATVERNKYEMLSADQADIEEQSAHSSPPQLIRQICTYRCGWNGCKQEFTSPSDVRAHYSCQHDSSQSKKRAKLNSPTTELEEAANCQTRMLTILRRVRQPIGAHAEPPELQAEETRMITVVRRPDDPTTSHVAIMPKLQPTLTPTPNELDDSCETSAVLPVPWLPFGKNQSKVFARQLYSCDRGEKKSKKASNEVVAKLTANIFKAADALERTKQCQTISPPLRDAIMQTEQDLTIRQIKVFEERALSQQSKRKTPRTCNMASSVINSVHRYFIQRGSPMSVRETAAACGVCIATVRRALAKGQPKDEDDRYMLEMCPVPLKDLRKWNEEKGIYEPKAREIFRNKSKALVLSSHRWSFFKRDPENVERRTQITGGVCCRCNKLVAAKCGNTSGLLLHLKNYHTNDDYPTLLELEKAHREKYNHEDEDGGSDDDDDDEDNNEEDDDDDDGNGDGYVDDVDMEEEEREDGDD</sequence>
<feature type="domain" description="C2H2-type" evidence="3">
    <location>
        <begin position="150"/>
        <end position="180"/>
    </location>
</feature>
<feature type="region of interest" description="Disordered" evidence="2">
    <location>
        <begin position="531"/>
        <end position="583"/>
    </location>
</feature>
<keyword evidence="1" id="KW-0479">Metal-binding</keyword>
<proteinExistence type="predicted"/>
<evidence type="ECO:0000313" key="5">
    <source>
        <dbReference type="WBParaSite" id="PSAMB.scaffold1755size52773.g14776.t1"/>
    </source>
</evidence>
<dbReference type="SMART" id="SM00355">
    <property type="entry name" value="ZnF_C2H2"/>
    <property type="match status" value="2"/>
</dbReference>
<keyword evidence="1" id="KW-0862">Zinc</keyword>
<dbReference type="GO" id="GO:0008270">
    <property type="term" value="F:zinc ion binding"/>
    <property type="evidence" value="ECO:0007669"/>
    <property type="project" value="UniProtKB-KW"/>
</dbReference>
<evidence type="ECO:0000259" key="3">
    <source>
        <dbReference type="PROSITE" id="PS50157"/>
    </source>
</evidence>
<dbReference type="SUPFAM" id="SSF57667">
    <property type="entry name" value="beta-beta-alpha zinc fingers"/>
    <property type="match status" value="1"/>
</dbReference>
<reference evidence="5" key="1">
    <citation type="submission" date="2022-11" db="UniProtKB">
        <authorList>
            <consortium name="WormBaseParasite"/>
        </authorList>
    </citation>
    <scope>IDENTIFICATION</scope>
</reference>
<feature type="region of interest" description="Disordered" evidence="2">
    <location>
        <begin position="78"/>
        <end position="100"/>
    </location>
</feature>
<dbReference type="PROSITE" id="PS00028">
    <property type="entry name" value="ZINC_FINGER_C2H2_1"/>
    <property type="match status" value="1"/>
</dbReference>
<dbReference type="AlphaFoldDB" id="A0A914VBW4"/>